<protein>
    <submittedName>
        <fullName evidence="2">Phenylacetate--CoA ligase family protein</fullName>
    </submittedName>
</protein>
<comment type="caution">
    <text evidence="2">The sequence shown here is derived from an EMBL/GenBank/DDBJ whole genome shotgun (WGS) entry which is preliminary data.</text>
</comment>
<name>A0ABW3WIT4_9RHOO</name>
<dbReference type="InterPro" id="IPR053158">
    <property type="entry name" value="CapK_Type1_Caps_Biosynth"/>
</dbReference>
<dbReference type="GO" id="GO:0016874">
    <property type="term" value="F:ligase activity"/>
    <property type="evidence" value="ECO:0007669"/>
    <property type="project" value="UniProtKB-KW"/>
</dbReference>
<dbReference type="PANTHER" id="PTHR36932">
    <property type="entry name" value="CAPSULAR POLYSACCHARIDE BIOSYNTHESIS PROTEIN"/>
    <property type="match status" value="1"/>
</dbReference>
<dbReference type="InterPro" id="IPR042099">
    <property type="entry name" value="ANL_N_sf"/>
</dbReference>
<evidence type="ECO:0000259" key="1">
    <source>
        <dbReference type="Pfam" id="PF00501"/>
    </source>
</evidence>
<evidence type="ECO:0000313" key="2">
    <source>
        <dbReference type="EMBL" id="MFD1265602.1"/>
    </source>
</evidence>
<dbReference type="EMBL" id="JBHTMC010000034">
    <property type="protein sequence ID" value="MFD1265602.1"/>
    <property type="molecule type" value="Genomic_DNA"/>
</dbReference>
<reference evidence="3" key="1">
    <citation type="journal article" date="2019" name="Int. J. Syst. Evol. Microbiol.">
        <title>The Global Catalogue of Microorganisms (GCM) 10K type strain sequencing project: providing services to taxonomists for standard genome sequencing and annotation.</title>
        <authorList>
            <consortium name="The Broad Institute Genomics Platform"/>
            <consortium name="The Broad Institute Genome Sequencing Center for Infectious Disease"/>
            <person name="Wu L."/>
            <person name="Ma J."/>
        </authorList>
    </citation>
    <scope>NUCLEOTIDE SEQUENCE [LARGE SCALE GENOMIC DNA]</scope>
    <source>
        <strain evidence="3">CCUG 48884</strain>
    </source>
</reference>
<dbReference type="InterPro" id="IPR000873">
    <property type="entry name" value="AMP-dep_synth/lig_dom"/>
</dbReference>
<dbReference type="Proteomes" id="UP001597158">
    <property type="component" value="Unassembled WGS sequence"/>
</dbReference>
<dbReference type="RefSeq" id="WP_277832954.1">
    <property type="nucleotide sequence ID" value="NZ_JARQZE010000006.1"/>
</dbReference>
<dbReference type="Pfam" id="PF00501">
    <property type="entry name" value="AMP-binding"/>
    <property type="match status" value="1"/>
</dbReference>
<accession>A0ABW3WIT4</accession>
<dbReference type="Gene3D" id="3.40.50.12780">
    <property type="entry name" value="N-terminal domain of ligase-like"/>
    <property type="match status" value="1"/>
</dbReference>
<feature type="domain" description="AMP-dependent synthetase/ligase" evidence="1">
    <location>
        <begin position="199"/>
        <end position="314"/>
    </location>
</feature>
<sequence length="451" mass="51041">MDFVSTMPGLHWPALPGPRAIMRLGLLHQFAATQWWPAERLASMQLRQLAELVAHARKHSPYYARTLAHLPAQLDESAWRSIPVLKRDTVQEEKAALRSTHCPQAHGGRETIFSSGSTGKPIAVEQTTLTQLFWEAFTLRDHEWHARDVAGKLCSIRFFPDGSAAPPQGGRGPNWGSATADLVRTGPVAMLDVRSSVDQQIAWLEREQPEYLLTHPTILDTLLRTLEDGRPLRLERLREVRTVSEALPEGLRERCRQLLGVSLTDIYSTRETGYLALQCPEHDHYHLQAENARIEILDAGGQPCGPGDIGRVVVTPLHNFAFPLLRYEVGDYAEVGEPCPCGRGLPVIRRILGRQRNMLRLPDGRCHWPILNYKAMNTIVPLRQLRMIQVELERIEVDIVTTHRPDEATELRLGEEIQRNLGYPFKLEFHYVDAIPRSVGGKFEDFMSRVA</sequence>
<dbReference type="PANTHER" id="PTHR36932:SF1">
    <property type="entry name" value="CAPSULAR POLYSACCHARIDE BIOSYNTHESIS PROTEIN"/>
    <property type="match status" value="1"/>
</dbReference>
<proteinExistence type="predicted"/>
<organism evidence="2 3">
    <name type="scientific">Thauera mechernichensis</name>
    <dbReference type="NCBI Taxonomy" id="82788"/>
    <lineage>
        <taxon>Bacteria</taxon>
        <taxon>Pseudomonadati</taxon>
        <taxon>Pseudomonadota</taxon>
        <taxon>Betaproteobacteria</taxon>
        <taxon>Rhodocyclales</taxon>
        <taxon>Zoogloeaceae</taxon>
        <taxon>Thauera</taxon>
    </lineage>
</organism>
<gene>
    <name evidence="2" type="ORF">ACFQ4M_18670</name>
</gene>
<dbReference type="SUPFAM" id="SSF56801">
    <property type="entry name" value="Acetyl-CoA synthetase-like"/>
    <property type="match status" value="1"/>
</dbReference>
<keyword evidence="2" id="KW-0436">Ligase</keyword>
<evidence type="ECO:0000313" key="3">
    <source>
        <dbReference type="Proteomes" id="UP001597158"/>
    </source>
</evidence>
<keyword evidence="3" id="KW-1185">Reference proteome</keyword>